<feature type="compositionally biased region" description="Basic and acidic residues" evidence="1">
    <location>
        <begin position="98"/>
        <end position="107"/>
    </location>
</feature>
<evidence type="ECO:0008006" key="4">
    <source>
        <dbReference type="Google" id="ProtNLM"/>
    </source>
</evidence>
<feature type="region of interest" description="Disordered" evidence="1">
    <location>
        <begin position="32"/>
        <end position="114"/>
    </location>
</feature>
<dbReference type="GeneID" id="87959681"/>
<protein>
    <recommendedName>
        <fullName evidence="4">BZIP domain-containing protein</fullName>
    </recommendedName>
</protein>
<evidence type="ECO:0000256" key="1">
    <source>
        <dbReference type="SAM" id="MobiDB-lite"/>
    </source>
</evidence>
<name>A0ABZ1D8Z2_9TREE</name>
<evidence type="ECO:0000313" key="3">
    <source>
        <dbReference type="Proteomes" id="UP001329825"/>
    </source>
</evidence>
<gene>
    <name evidence="2" type="ORF">IL334_007551</name>
</gene>
<sequence>MSDNASPAATASHWKSGAIAGSSVAEGELLKASSSWGTVGHNDRSTIDGLVSDSHFGRSDSQSGTGSAFSTPGTVPQHQYRSTSRPTQPQGQYQKQLQADRDKEGRRKTLMTDLTEKQQQLNELQNDLHKLQTAMDIPLTTSLG</sequence>
<organism evidence="2 3">
    <name type="scientific">Kwoniella shivajii</name>
    <dbReference type="NCBI Taxonomy" id="564305"/>
    <lineage>
        <taxon>Eukaryota</taxon>
        <taxon>Fungi</taxon>
        <taxon>Dikarya</taxon>
        <taxon>Basidiomycota</taxon>
        <taxon>Agaricomycotina</taxon>
        <taxon>Tremellomycetes</taxon>
        <taxon>Tremellales</taxon>
        <taxon>Cryptococcaceae</taxon>
        <taxon>Kwoniella</taxon>
    </lineage>
</organism>
<dbReference type="Proteomes" id="UP001329825">
    <property type="component" value="Chromosome 11"/>
</dbReference>
<dbReference type="RefSeq" id="XP_062795292.1">
    <property type="nucleotide sequence ID" value="XM_062939241.1"/>
</dbReference>
<accession>A0ABZ1D8Z2</accession>
<proteinExistence type="predicted"/>
<evidence type="ECO:0000313" key="2">
    <source>
        <dbReference type="EMBL" id="WRT70553.1"/>
    </source>
</evidence>
<dbReference type="EMBL" id="CP141891">
    <property type="protein sequence ID" value="WRT70553.1"/>
    <property type="molecule type" value="Genomic_DNA"/>
</dbReference>
<keyword evidence="3" id="KW-1185">Reference proteome</keyword>
<reference evidence="2 3" key="1">
    <citation type="submission" date="2024-01" db="EMBL/GenBank/DDBJ databases">
        <title>Comparative genomics of Cryptococcus and Kwoniella reveals pathogenesis evolution and contrasting modes of karyotype evolution via chromosome fusion or intercentromeric recombination.</title>
        <authorList>
            <person name="Coelho M.A."/>
            <person name="David-Palma M."/>
            <person name="Shea T."/>
            <person name="Bowers K."/>
            <person name="McGinley-Smith S."/>
            <person name="Mohammad A.W."/>
            <person name="Gnirke A."/>
            <person name="Yurkov A.M."/>
            <person name="Nowrousian M."/>
            <person name="Sun S."/>
            <person name="Cuomo C.A."/>
            <person name="Heitman J."/>
        </authorList>
    </citation>
    <scope>NUCLEOTIDE SEQUENCE [LARGE SCALE GENOMIC DNA]</scope>
    <source>
        <strain evidence="2">CBS 11374</strain>
    </source>
</reference>
<feature type="compositionally biased region" description="Polar residues" evidence="1">
    <location>
        <begin position="59"/>
        <end position="97"/>
    </location>
</feature>